<name>A0ABW1KB52_9ACTN</name>
<protein>
    <submittedName>
        <fullName evidence="2">DUF3644 domain-containing protein</fullName>
    </submittedName>
</protein>
<sequence>MNVKGSWRRLLANAMSAMLGAIEIYNKPRFVYRDEVFVVLLINAWELLLKAVVSKGSGRIYYPKKRGEAYRTLTCRDAFWRAANSQLWPKKISSAAIDANIELISIYRDQAIHFYNNKSFGAVIYSLSQTSIINFRDVAMAVFGRDIGDEMSWRIMPLSMSSVVDPVKFMGGKGAASDQTRAVQDFLMLMQEKTDELDASGIDTGRLCTVFDISLNSVKKISKADIVAGITTEDRADAFIVQRRVDPNVTHPFRKKDLMPKLAGKLTPYEFDAVVYVRQLKEDPKYCWKDSGTSLVKWSPEAARYLKGLTSEQIASARAEYTGRLKKSKK</sequence>
<gene>
    <name evidence="2" type="ORF">ACFP2T_15250</name>
</gene>
<dbReference type="Proteomes" id="UP001596203">
    <property type="component" value="Unassembled WGS sequence"/>
</dbReference>
<dbReference type="EMBL" id="JBHSPR010000010">
    <property type="protein sequence ID" value="MFC6017558.1"/>
    <property type="molecule type" value="Genomic_DNA"/>
</dbReference>
<dbReference type="InterPro" id="IPR022104">
    <property type="entry name" value="DUF3644"/>
</dbReference>
<proteinExistence type="predicted"/>
<reference evidence="3" key="1">
    <citation type="journal article" date="2019" name="Int. J. Syst. Evol. Microbiol.">
        <title>The Global Catalogue of Microorganisms (GCM) 10K type strain sequencing project: providing services to taxonomists for standard genome sequencing and annotation.</title>
        <authorList>
            <consortium name="The Broad Institute Genomics Platform"/>
            <consortium name="The Broad Institute Genome Sequencing Center for Infectious Disease"/>
            <person name="Wu L."/>
            <person name="Ma J."/>
        </authorList>
    </citation>
    <scope>NUCLEOTIDE SEQUENCE [LARGE SCALE GENOMIC DNA]</scope>
    <source>
        <strain evidence="3">ZS-35-S2</strain>
    </source>
</reference>
<keyword evidence="3" id="KW-1185">Reference proteome</keyword>
<dbReference type="Pfam" id="PF12358">
    <property type="entry name" value="DUF3644"/>
    <property type="match status" value="1"/>
</dbReference>
<feature type="domain" description="DUF3644" evidence="1">
    <location>
        <begin position="9"/>
        <end position="187"/>
    </location>
</feature>
<evidence type="ECO:0000313" key="3">
    <source>
        <dbReference type="Proteomes" id="UP001596203"/>
    </source>
</evidence>
<accession>A0ABW1KB52</accession>
<dbReference type="RefSeq" id="WP_377421892.1">
    <property type="nucleotide sequence ID" value="NZ_JBHSPR010000010.1"/>
</dbReference>
<evidence type="ECO:0000313" key="2">
    <source>
        <dbReference type="EMBL" id="MFC6017558.1"/>
    </source>
</evidence>
<comment type="caution">
    <text evidence="2">The sequence shown here is derived from an EMBL/GenBank/DDBJ whole genome shotgun (WGS) entry which is preliminary data.</text>
</comment>
<organism evidence="2 3">
    <name type="scientific">Plantactinospora solaniradicis</name>
    <dbReference type="NCBI Taxonomy" id="1723736"/>
    <lineage>
        <taxon>Bacteria</taxon>
        <taxon>Bacillati</taxon>
        <taxon>Actinomycetota</taxon>
        <taxon>Actinomycetes</taxon>
        <taxon>Micromonosporales</taxon>
        <taxon>Micromonosporaceae</taxon>
        <taxon>Plantactinospora</taxon>
    </lineage>
</organism>
<evidence type="ECO:0000259" key="1">
    <source>
        <dbReference type="Pfam" id="PF12358"/>
    </source>
</evidence>